<evidence type="ECO:0000256" key="2">
    <source>
        <dbReference type="ARBA" id="ARBA00022750"/>
    </source>
</evidence>
<dbReference type="Pfam" id="PF00026">
    <property type="entry name" value="Asp"/>
    <property type="match status" value="1"/>
</dbReference>
<gene>
    <name evidence="6" type="ORF">QQZ08_010558</name>
</gene>
<dbReference type="InterPro" id="IPR021109">
    <property type="entry name" value="Peptidase_aspartic_dom_sf"/>
</dbReference>
<comment type="caution">
    <text evidence="6">The sequence shown here is derived from an EMBL/GenBank/DDBJ whole genome shotgun (WGS) entry which is preliminary data.</text>
</comment>
<comment type="similarity">
    <text evidence="1 3">Belongs to the peptidase A1 family.</text>
</comment>
<keyword evidence="3" id="KW-0645">Protease</keyword>
<dbReference type="Proteomes" id="UP001498421">
    <property type="component" value="Unassembled WGS sequence"/>
</dbReference>
<organism evidence="6 7">
    <name type="scientific">Neonectria magnoliae</name>
    <dbReference type="NCBI Taxonomy" id="2732573"/>
    <lineage>
        <taxon>Eukaryota</taxon>
        <taxon>Fungi</taxon>
        <taxon>Dikarya</taxon>
        <taxon>Ascomycota</taxon>
        <taxon>Pezizomycotina</taxon>
        <taxon>Sordariomycetes</taxon>
        <taxon>Hypocreomycetidae</taxon>
        <taxon>Hypocreales</taxon>
        <taxon>Nectriaceae</taxon>
        <taxon>Neonectria</taxon>
    </lineage>
</organism>
<dbReference type="PROSITE" id="PS00141">
    <property type="entry name" value="ASP_PROTEASE"/>
    <property type="match status" value="1"/>
</dbReference>
<feature type="signal peptide" evidence="4">
    <location>
        <begin position="1"/>
        <end position="18"/>
    </location>
</feature>
<accession>A0ABR1HG23</accession>
<evidence type="ECO:0000313" key="6">
    <source>
        <dbReference type="EMBL" id="KAK7420144.1"/>
    </source>
</evidence>
<feature type="chain" id="PRO_5046811952" description="Peptidase A1 domain-containing protein" evidence="4">
    <location>
        <begin position="19"/>
        <end position="390"/>
    </location>
</feature>
<evidence type="ECO:0000256" key="3">
    <source>
        <dbReference type="RuleBase" id="RU000454"/>
    </source>
</evidence>
<dbReference type="EMBL" id="JAZAVK010000139">
    <property type="protein sequence ID" value="KAK7420144.1"/>
    <property type="molecule type" value="Genomic_DNA"/>
</dbReference>
<dbReference type="InterPro" id="IPR033121">
    <property type="entry name" value="PEPTIDASE_A1"/>
</dbReference>
<name>A0ABR1HG23_9HYPO</name>
<dbReference type="InterPro" id="IPR034164">
    <property type="entry name" value="Pepsin-like_dom"/>
</dbReference>
<evidence type="ECO:0000259" key="5">
    <source>
        <dbReference type="PROSITE" id="PS51767"/>
    </source>
</evidence>
<sequence length="390" mass="40129">MLFAVSLAVAAAAAAITASPVEPRAKTTVLSLKHVSSVTSVKNIVQKGQSRMQTINCKSTTHFNIDVSSGSVTNDAITYVAPVVIGGKTWNLIVDTGSSNTWCGAQTSCEATSTGKSTGGSVSVNYGSGSFSGKEYKDKVSFGGLSVASQSIGAATSASGFSGVDGIIGFGPVDLTEGTVSNVNTVPTFLNNLYSQGSISTEVLGVSFKPESGSDTSDTNGELTLGGTDSSKYTGSITYFSTLSSGSAAAYWGISIASFTYGTTTLASSATGIVDTGTTLIYIPTTAYNKFLSAAGGRTDTSSGLAVFTTKPTSKFGIKFGSTTYTLTPAQYLVPTAQYSYYGLTSGKYYAWINDGGSSGVNTIIGQKFLENYYSVYDTTNSRIGFATNA</sequence>
<proteinExistence type="inferred from homology"/>
<dbReference type="PANTHER" id="PTHR47966">
    <property type="entry name" value="BETA-SITE APP-CLEAVING ENZYME, ISOFORM A-RELATED"/>
    <property type="match status" value="1"/>
</dbReference>
<evidence type="ECO:0000313" key="7">
    <source>
        <dbReference type="Proteomes" id="UP001498421"/>
    </source>
</evidence>
<keyword evidence="4" id="KW-0732">Signal</keyword>
<dbReference type="PROSITE" id="PS51767">
    <property type="entry name" value="PEPTIDASE_A1"/>
    <property type="match status" value="1"/>
</dbReference>
<evidence type="ECO:0000256" key="4">
    <source>
        <dbReference type="SAM" id="SignalP"/>
    </source>
</evidence>
<keyword evidence="7" id="KW-1185">Reference proteome</keyword>
<dbReference type="PRINTS" id="PR00792">
    <property type="entry name" value="PEPSIN"/>
</dbReference>
<evidence type="ECO:0000256" key="1">
    <source>
        <dbReference type="ARBA" id="ARBA00007447"/>
    </source>
</evidence>
<dbReference type="InterPro" id="IPR001461">
    <property type="entry name" value="Aspartic_peptidase_A1"/>
</dbReference>
<dbReference type="SUPFAM" id="SSF50630">
    <property type="entry name" value="Acid proteases"/>
    <property type="match status" value="1"/>
</dbReference>
<keyword evidence="2 3" id="KW-0064">Aspartyl protease</keyword>
<feature type="domain" description="Peptidase A1" evidence="5">
    <location>
        <begin position="79"/>
        <end position="387"/>
    </location>
</feature>
<dbReference type="CDD" id="cd05471">
    <property type="entry name" value="pepsin_like"/>
    <property type="match status" value="1"/>
</dbReference>
<keyword evidence="3" id="KW-0378">Hydrolase</keyword>
<protein>
    <recommendedName>
        <fullName evidence="5">Peptidase A1 domain-containing protein</fullName>
    </recommendedName>
</protein>
<dbReference type="Gene3D" id="2.40.70.10">
    <property type="entry name" value="Acid Proteases"/>
    <property type="match status" value="2"/>
</dbReference>
<dbReference type="PANTHER" id="PTHR47966:SF51">
    <property type="entry name" value="BETA-SITE APP-CLEAVING ENZYME, ISOFORM A-RELATED"/>
    <property type="match status" value="1"/>
</dbReference>
<reference evidence="6 7" key="1">
    <citation type="journal article" date="2025" name="Microbiol. Resour. Announc.">
        <title>Draft genome sequences for Neonectria magnoliae and Neonectria punicea, canker pathogens of Liriodendron tulipifera and Acer saccharum in West Virginia.</title>
        <authorList>
            <person name="Petronek H.M."/>
            <person name="Kasson M.T."/>
            <person name="Metheny A.M."/>
            <person name="Stauder C.M."/>
            <person name="Lovett B."/>
            <person name="Lynch S.C."/>
            <person name="Garnas J.R."/>
            <person name="Kasson L.R."/>
            <person name="Stajich J.E."/>
        </authorList>
    </citation>
    <scope>NUCLEOTIDE SEQUENCE [LARGE SCALE GENOMIC DNA]</scope>
    <source>
        <strain evidence="6 7">NRRL 64651</strain>
    </source>
</reference>
<dbReference type="InterPro" id="IPR001969">
    <property type="entry name" value="Aspartic_peptidase_AS"/>
</dbReference>